<dbReference type="EC" id="3.1.1.1" evidence="4"/>
<feature type="domain" description="Carboxylesterase type B" evidence="3">
    <location>
        <begin position="3"/>
        <end position="62"/>
    </location>
</feature>
<dbReference type="PaxDb" id="6945-B7P1P8"/>
<dbReference type="Proteomes" id="UP000001555">
    <property type="component" value="Unassembled WGS sequence"/>
</dbReference>
<reference evidence="5" key="2">
    <citation type="submission" date="2020-05" db="UniProtKB">
        <authorList>
            <consortium name="EnsemblMetazoa"/>
        </authorList>
    </citation>
    <scope>IDENTIFICATION</scope>
    <source>
        <strain evidence="5">wikel</strain>
    </source>
</reference>
<evidence type="ECO:0000259" key="3">
    <source>
        <dbReference type="Pfam" id="PF00135"/>
    </source>
</evidence>
<dbReference type="Pfam" id="PF00135">
    <property type="entry name" value="COesterase"/>
    <property type="match status" value="1"/>
</dbReference>
<protein>
    <submittedName>
        <fullName evidence="4">Acetylcholinesterase 2, putative</fullName>
        <ecNumber evidence="4">3.1.1.1</ecNumber>
    </submittedName>
</protein>
<evidence type="ECO:0000256" key="2">
    <source>
        <dbReference type="ARBA" id="ARBA00023180"/>
    </source>
</evidence>
<organism>
    <name type="scientific">Ixodes scapularis</name>
    <name type="common">Black-legged tick</name>
    <name type="synonym">Deer tick</name>
    <dbReference type="NCBI Taxonomy" id="6945"/>
    <lineage>
        <taxon>Eukaryota</taxon>
        <taxon>Metazoa</taxon>
        <taxon>Ecdysozoa</taxon>
        <taxon>Arthropoda</taxon>
        <taxon>Chelicerata</taxon>
        <taxon>Arachnida</taxon>
        <taxon>Acari</taxon>
        <taxon>Parasitiformes</taxon>
        <taxon>Ixodida</taxon>
        <taxon>Ixodoidea</taxon>
        <taxon>Ixodidae</taxon>
        <taxon>Ixodinae</taxon>
        <taxon>Ixodes</taxon>
    </lineage>
</organism>
<dbReference type="AlphaFoldDB" id="B7P1P8"/>
<reference evidence="4 6" key="1">
    <citation type="submission" date="2008-03" db="EMBL/GenBank/DDBJ databases">
        <title>Annotation of Ixodes scapularis.</title>
        <authorList>
            <consortium name="Ixodes scapularis Genome Project Consortium"/>
            <person name="Caler E."/>
            <person name="Hannick L.I."/>
            <person name="Bidwell S."/>
            <person name="Joardar V."/>
            <person name="Thiagarajan M."/>
            <person name="Amedeo P."/>
            <person name="Galinsky K.J."/>
            <person name="Schobel S."/>
            <person name="Inman J."/>
            <person name="Hostetler J."/>
            <person name="Miller J."/>
            <person name="Hammond M."/>
            <person name="Megy K."/>
            <person name="Lawson D."/>
            <person name="Kodira C."/>
            <person name="Sutton G."/>
            <person name="Meyer J."/>
            <person name="Hill C.A."/>
            <person name="Birren B."/>
            <person name="Nene V."/>
            <person name="Collins F."/>
            <person name="Alarcon-Chaidez F."/>
            <person name="Wikel S."/>
            <person name="Strausberg R."/>
        </authorList>
    </citation>
    <scope>NUCLEOTIDE SEQUENCE [LARGE SCALE GENOMIC DNA]</scope>
    <source>
        <strain evidence="6">Wikel</strain>
        <strain evidence="4">Wikel colony</strain>
    </source>
</reference>
<dbReference type="InterPro" id="IPR002018">
    <property type="entry name" value="CarbesteraseB"/>
</dbReference>
<keyword evidence="2" id="KW-0325">Glycoprotein</keyword>
<gene>
    <name evidence="4" type="ORF">IscW_ISCW015800</name>
</gene>
<keyword evidence="6" id="KW-1185">Reference proteome</keyword>
<dbReference type="EnsemblMetazoa" id="ISCW015800-RA">
    <property type="protein sequence ID" value="ISCW015800-PA"/>
    <property type="gene ID" value="ISCW015800"/>
</dbReference>
<dbReference type="InParanoid" id="B7P1P8"/>
<dbReference type="EMBL" id="ABJB011040346">
    <property type="status" value="NOT_ANNOTATED_CDS"/>
    <property type="molecule type" value="Genomic_DNA"/>
</dbReference>
<dbReference type="GO" id="GO:0106435">
    <property type="term" value="F:carboxylesterase activity"/>
    <property type="evidence" value="ECO:0007669"/>
    <property type="project" value="UniProtKB-EC"/>
</dbReference>
<evidence type="ECO:0000313" key="5">
    <source>
        <dbReference type="EnsemblMetazoa" id="ISCW015800-PA"/>
    </source>
</evidence>
<dbReference type="SUPFAM" id="SSF53474">
    <property type="entry name" value="alpha/beta-Hydrolases"/>
    <property type="match status" value="1"/>
</dbReference>
<dbReference type="FunFam" id="3.40.50.1820:FF:000908">
    <property type="entry name" value="Acetylcholinesterase 2 precursor, putative"/>
    <property type="match status" value="1"/>
</dbReference>
<evidence type="ECO:0000256" key="1">
    <source>
        <dbReference type="ARBA" id="ARBA00005964"/>
    </source>
</evidence>
<dbReference type="STRING" id="6945.B7P1P8"/>
<dbReference type="PANTHER" id="PTHR43903">
    <property type="entry name" value="NEUROLIGIN"/>
    <property type="match status" value="1"/>
</dbReference>
<proteinExistence type="inferred from homology"/>
<evidence type="ECO:0000313" key="6">
    <source>
        <dbReference type="Proteomes" id="UP000001555"/>
    </source>
</evidence>
<sequence length="63" mass="6741">MENSARGNNGLMDQVAALHWIQGNIAEFGGDPRNVTIFGHGTGAAFVNLLMLTPMARGEASRR</sequence>
<evidence type="ECO:0000313" key="4">
    <source>
        <dbReference type="EMBL" id="EEC00520.1"/>
    </source>
</evidence>
<keyword evidence="4" id="KW-0378">Hydrolase</keyword>
<dbReference type="Gene3D" id="3.40.50.1820">
    <property type="entry name" value="alpha/beta hydrolase"/>
    <property type="match status" value="1"/>
</dbReference>
<dbReference type="InterPro" id="IPR051093">
    <property type="entry name" value="Neuroligin/BSAL"/>
</dbReference>
<dbReference type="VEuPathDB" id="VectorBase:ISCW015800"/>
<dbReference type="VEuPathDB" id="VectorBase:ISCI015800"/>
<name>B7P1P8_IXOSC</name>
<dbReference type="HOGENOM" id="CLU_2967737_0_0_1"/>
<comment type="similarity">
    <text evidence="1">Belongs to the type-B carboxylesterase/lipase family.</text>
</comment>
<accession>B7P1P8</accession>
<dbReference type="InterPro" id="IPR029058">
    <property type="entry name" value="AB_hydrolase_fold"/>
</dbReference>
<dbReference type="EMBL" id="DS617658">
    <property type="protein sequence ID" value="EEC00520.1"/>
    <property type="molecule type" value="Genomic_DNA"/>
</dbReference>